<protein>
    <submittedName>
        <fullName evidence="1">Uncharacterized protein</fullName>
    </submittedName>
</protein>
<reference evidence="1 2" key="2">
    <citation type="journal article" date="2022" name="Mol. Ecol. Resour.">
        <title>The genomes of chicory, endive, great burdock and yacon provide insights into Asteraceae paleo-polyploidization history and plant inulin production.</title>
        <authorList>
            <person name="Fan W."/>
            <person name="Wang S."/>
            <person name="Wang H."/>
            <person name="Wang A."/>
            <person name="Jiang F."/>
            <person name="Liu H."/>
            <person name="Zhao H."/>
            <person name="Xu D."/>
            <person name="Zhang Y."/>
        </authorList>
    </citation>
    <scope>NUCLEOTIDE SEQUENCE [LARGE SCALE GENOMIC DNA]</scope>
    <source>
        <strain evidence="2">cv. Niubang</strain>
    </source>
</reference>
<gene>
    <name evidence="1" type="ORF">L6452_12827</name>
</gene>
<sequence length="81" mass="9257">MVNWYTERKNQSNSSSSATFFLHHFLSPFSFLHESSTSLHVTHRLNLPLTFLSNSIYHFFPPTTASDRSNSDQIRPIAAVS</sequence>
<proteinExistence type="predicted"/>
<reference evidence="2" key="1">
    <citation type="journal article" date="2022" name="Mol. Ecol. Resour.">
        <title>The genomes of chicory, endive, great burdock and yacon provide insights into Asteraceae palaeo-polyploidization history and plant inulin production.</title>
        <authorList>
            <person name="Fan W."/>
            <person name="Wang S."/>
            <person name="Wang H."/>
            <person name="Wang A."/>
            <person name="Jiang F."/>
            <person name="Liu H."/>
            <person name="Zhao H."/>
            <person name="Xu D."/>
            <person name="Zhang Y."/>
        </authorList>
    </citation>
    <scope>NUCLEOTIDE SEQUENCE [LARGE SCALE GENOMIC DNA]</scope>
    <source>
        <strain evidence="2">cv. Niubang</strain>
    </source>
</reference>
<keyword evidence="2" id="KW-1185">Reference proteome</keyword>
<name>A0ACB9CGI8_ARCLA</name>
<dbReference type="EMBL" id="CM042050">
    <property type="protein sequence ID" value="KAI3733384.1"/>
    <property type="molecule type" value="Genomic_DNA"/>
</dbReference>
<comment type="caution">
    <text evidence="1">The sequence shown here is derived from an EMBL/GenBank/DDBJ whole genome shotgun (WGS) entry which is preliminary data.</text>
</comment>
<accession>A0ACB9CGI8</accession>
<organism evidence="1 2">
    <name type="scientific">Arctium lappa</name>
    <name type="common">Greater burdock</name>
    <name type="synonym">Lappa major</name>
    <dbReference type="NCBI Taxonomy" id="4217"/>
    <lineage>
        <taxon>Eukaryota</taxon>
        <taxon>Viridiplantae</taxon>
        <taxon>Streptophyta</taxon>
        <taxon>Embryophyta</taxon>
        <taxon>Tracheophyta</taxon>
        <taxon>Spermatophyta</taxon>
        <taxon>Magnoliopsida</taxon>
        <taxon>eudicotyledons</taxon>
        <taxon>Gunneridae</taxon>
        <taxon>Pentapetalae</taxon>
        <taxon>asterids</taxon>
        <taxon>campanulids</taxon>
        <taxon>Asterales</taxon>
        <taxon>Asteraceae</taxon>
        <taxon>Carduoideae</taxon>
        <taxon>Cardueae</taxon>
        <taxon>Arctiinae</taxon>
        <taxon>Arctium</taxon>
    </lineage>
</organism>
<evidence type="ECO:0000313" key="2">
    <source>
        <dbReference type="Proteomes" id="UP001055879"/>
    </source>
</evidence>
<dbReference type="Proteomes" id="UP001055879">
    <property type="component" value="Linkage Group LG04"/>
</dbReference>
<evidence type="ECO:0000313" key="1">
    <source>
        <dbReference type="EMBL" id="KAI3733384.1"/>
    </source>
</evidence>